<name>A0A131XYI0_IXORI</name>
<organism evidence="15">
    <name type="scientific">Ixodes ricinus</name>
    <name type="common">Common tick</name>
    <name type="synonym">Acarus ricinus</name>
    <dbReference type="NCBI Taxonomy" id="34613"/>
    <lineage>
        <taxon>Eukaryota</taxon>
        <taxon>Metazoa</taxon>
        <taxon>Ecdysozoa</taxon>
        <taxon>Arthropoda</taxon>
        <taxon>Chelicerata</taxon>
        <taxon>Arachnida</taxon>
        <taxon>Acari</taxon>
        <taxon>Parasitiformes</taxon>
        <taxon>Ixodida</taxon>
        <taxon>Ixodoidea</taxon>
        <taxon>Ixodidae</taxon>
        <taxon>Ixodinae</taxon>
        <taxon>Ixodes</taxon>
    </lineage>
</organism>
<accession>A0A131XYI0</accession>
<evidence type="ECO:0000256" key="3">
    <source>
        <dbReference type="ARBA" id="ARBA00005667"/>
    </source>
</evidence>
<evidence type="ECO:0000256" key="8">
    <source>
        <dbReference type="ARBA" id="ARBA00022792"/>
    </source>
</evidence>
<sequence length="113" mass="12866">MGGDVQGHGDHGVHGIPKIPDYRIYKVEDVPRLARAQKILASKGLRDPWLRNEVWKFCLEKESTSMQRFWRFWKRGMMPGLALAVAAVGLEQAYKFATGGDIKHHGEHHGDHH</sequence>
<proteinExistence type="evidence at transcript level"/>
<evidence type="ECO:0000256" key="7">
    <source>
        <dbReference type="ARBA" id="ARBA00022692"/>
    </source>
</evidence>
<keyword evidence="8" id="KW-0999">Mitochondrion inner membrane</keyword>
<evidence type="ECO:0000313" key="15">
    <source>
        <dbReference type="EMBL" id="JAP72283.1"/>
    </source>
</evidence>
<evidence type="ECO:0000256" key="6">
    <source>
        <dbReference type="ARBA" id="ARBA00022660"/>
    </source>
</evidence>
<evidence type="ECO:0000256" key="13">
    <source>
        <dbReference type="ARBA" id="ARBA00030217"/>
    </source>
</evidence>
<dbReference type="Pfam" id="PF08122">
    <property type="entry name" value="NDUF_B12"/>
    <property type="match status" value="1"/>
</dbReference>
<evidence type="ECO:0000256" key="14">
    <source>
        <dbReference type="ARBA" id="ARBA00032688"/>
    </source>
</evidence>
<keyword evidence="9" id="KW-0249">Electron transport</keyword>
<evidence type="ECO:0000256" key="2">
    <source>
        <dbReference type="ARBA" id="ARBA00004298"/>
    </source>
</evidence>
<evidence type="ECO:0000256" key="11">
    <source>
        <dbReference type="ARBA" id="ARBA00023128"/>
    </source>
</evidence>
<keyword evidence="10" id="KW-1133">Transmembrane helix</keyword>
<keyword evidence="6" id="KW-0679">Respiratory chain</keyword>
<dbReference type="EMBL" id="GEFM01003513">
    <property type="protein sequence ID" value="JAP72283.1"/>
    <property type="molecule type" value="mRNA"/>
</dbReference>
<dbReference type="GO" id="GO:0005743">
    <property type="term" value="C:mitochondrial inner membrane"/>
    <property type="evidence" value="ECO:0007669"/>
    <property type="project" value="UniProtKB-SubCell"/>
</dbReference>
<comment type="subcellular location">
    <subcellularLocation>
        <location evidence="2">Mitochondrion inner membrane</location>
        <topology evidence="2">Single-pass membrane protein</topology>
        <orientation evidence="2">Matrix side</orientation>
    </subcellularLocation>
</comment>
<dbReference type="AlphaFoldDB" id="A0A131XYI0"/>
<keyword evidence="15" id="KW-0830">Ubiquinone</keyword>
<comment type="function">
    <text evidence="1">Accessory subunit of the mitochondrial membrane respiratory chain NADH dehydrogenase (Complex I), that is believed not to be involved in catalysis. Complex I functions in the transfer of electrons from NADH to the respiratory chain. The immediate electron acceptor for the enzyme is believed to be ubiquinone.</text>
</comment>
<keyword evidence="12" id="KW-0472">Membrane</keyword>
<evidence type="ECO:0000256" key="4">
    <source>
        <dbReference type="ARBA" id="ARBA00018680"/>
    </source>
</evidence>
<protein>
    <recommendedName>
        <fullName evidence="4">NADH dehydrogenase [ubiquinone] 1 beta subcomplex subunit 3</fullName>
    </recommendedName>
    <alternativeName>
        <fullName evidence="13">Complex I-B12</fullName>
    </alternativeName>
    <alternativeName>
        <fullName evidence="14">NADH-ubiquinone oxidoreductase B12 subunit</fullName>
    </alternativeName>
</protein>
<keyword evidence="5" id="KW-0813">Transport</keyword>
<keyword evidence="7" id="KW-0812">Transmembrane</keyword>
<evidence type="ECO:0000256" key="9">
    <source>
        <dbReference type="ARBA" id="ARBA00022982"/>
    </source>
</evidence>
<comment type="similarity">
    <text evidence="3">Belongs to the complex I NDUFB3 subunit family.</text>
</comment>
<dbReference type="GO" id="GO:0022900">
    <property type="term" value="P:electron transport chain"/>
    <property type="evidence" value="ECO:0007669"/>
    <property type="project" value="InterPro"/>
</dbReference>
<dbReference type="InterPro" id="IPR012576">
    <property type="entry name" value="NDUFB3"/>
</dbReference>
<evidence type="ECO:0000256" key="1">
    <source>
        <dbReference type="ARBA" id="ARBA00003195"/>
    </source>
</evidence>
<evidence type="ECO:0000256" key="10">
    <source>
        <dbReference type="ARBA" id="ARBA00022989"/>
    </source>
</evidence>
<dbReference type="PANTHER" id="PTHR15082">
    <property type="entry name" value="NADH-UBIQUINONE OXIDOREDUCTASE B12 SUBUNIT"/>
    <property type="match status" value="1"/>
</dbReference>
<dbReference type="GO" id="GO:0032981">
    <property type="term" value="P:mitochondrial respiratory chain complex I assembly"/>
    <property type="evidence" value="ECO:0007669"/>
    <property type="project" value="TreeGrafter"/>
</dbReference>
<evidence type="ECO:0000256" key="12">
    <source>
        <dbReference type="ARBA" id="ARBA00023136"/>
    </source>
</evidence>
<evidence type="ECO:0000256" key="5">
    <source>
        <dbReference type="ARBA" id="ARBA00022448"/>
    </source>
</evidence>
<reference evidence="15" key="1">
    <citation type="submission" date="2016-02" db="EMBL/GenBank/DDBJ databases">
        <title>RNAseq analyses of the midgut from blood- or serum-fed Ixodes ricinus ticks.</title>
        <authorList>
            <person name="Perner J."/>
            <person name="Provaznik J."/>
            <person name="Schrenkova J."/>
            <person name="Urbanova V."/>
            <person name="Ribeiro J.M."/>
            <person name="Kopacek P."/>
        </authorList>
    </citation>
    <scope>NUCLEOTIDE SEQUENCE</scope>
    <source>
        <tissue evidence="15">Gut</tissue>
    </source>
</reference>
<keyword evidence="11" id="KW-0496">Mitochondrion</keyword>
<dbReference type="PANTHER" id="PTHR15082:SF2">
    <property type="entry name" value="NADH DEHYDROGENASE [UBIQUINONE] 1 BETA SUBCOMPLEX SUBUNIT 3"/>
    <property type="match status" value="1"/>
</dbReference>